<dbReference type="GO" id="GO:0005840">
    <property type="term" value="C:ribosome"/>
    <property type="evidence" value="ECO:0007669"/>
    <property type="project" value="InterPro"/>
</dbReference>
<feature type="chain" id="PRO_5043360706" description="Tryptophan synthase beta chain-like PALP domain-containing protein" evidence="1">
    <location>
        <begin position="22"/>
        <end position="228"/>
    </location>
</feature>
<evidence type="ECO:0000259" key="2">
    <source>
        <dbReference type="Pfam" id="PF00291"/>
    </source>
</evidence>
<feature type="domain" description="Tryptophan synthase beta chain-like PALP" evidence="2">
    <location>
        <begin position="99"/>
        <end position="163"/>
    </location>
</feature>
<proteinExistence type="predicted"/>
<dbReference type="Pfam" id="PF00291">
    <property type="entry name" value="PALP"/>
    <property type="match status" value="1"/>
</dbReference>
<dbReference type="Gene3D" id="3.90.1170.10">
    <property type="entry name" value="Ribosomal protein L10e/L16"/>
    <property type="match status" value="1"/>
</dbReference>
<dbReference type="InterPro" id="IPR001926">
    <property type="entry name" value="TrpB-like_PALP"/>
</dbReference>
<reference evidence="3 4" key="1">
    <citation type="journal article" date="2021" name="Commun. Biol.">
        <title>The genome of Shorea leprosula (Dipterocarpaceae) highlights the ecological relevance of drought in aseasonal tropical rainforests.</title>
        <authorList>
            <person name="Ng K.K.S."/>
            <person name="Kobayashi M.J."/>
            <person name="Fawcett J.A."/>
            <person name="Hatakeyama M."/>
            <person name="Paape T."/>
            <person name="Ng C.H."/>
            <person name="Ang C.C."/>
            <person name="Tnah L.H."/>
            <person name="Lee C.T."/>
            <person name="Nishiyama T."/>
            <person name="Sese J."/>
            <person name="O'Brien M.J."/>
            <person name="Copetti D."/>
            <person name="Mohd Noor M.I."/>
            <person name="Ong R.C."/>
            <person name="Putra M."/>
            <person name="Sireger I.Z."/>
            <person name="Indrioko S."/>
            <person name="Kosugi Y."/>
            <person name="Izuno A."/>
            <person name="Isagi Y."/>
            <person name="Lee S.L."/>
            <person name="Shimizu K.K."/>
        </authorList>
    </citation>
    <scope>NUCLEOTIDE SEQUENCE [LARGE SCALE GENOMIC DNA]</scope>
    <source>
        <strain evidence="3">214</strain>
    </source>
</reference>
<accession>A0AAV5K1P7</accession>
<dbReference type="GO" id="GO:0006412">
    <property type="term" value="P:translation"/>
    <property type="evidence" value="ECO:0007669"/>
    <property type="project" value="InterPro"/>
</dbReference>
<dbReference type="EMBL" id="BPVZ01000049">
    <property type="protein sequence ID" value="GKV17777.1"/>
    <property type="molecule type" value="Genomic_DNA"/>
</dbReference>
<dbReference type="Proteomes" id="UP001054252">
    <property type="component" value="Unassembled WGS sequence"/>
</dbReference>
<feature type="signal peptide" evidence="1">
    <location>
        <begin position="1"/>
        <end position="21"/>
    </location>
</feature>
<evidence type="ECO:0000313" key="3">
    <source>
        <dbReference type="EMBL" id="GKV17777.1"/>
    </source>
</evidence>
<dbReference type="AlphaFoldDB" id="A0AAV5K1P7"/>
<comment type="caution">
    <text evidence="3">The sequence shown here is derived from an EMBL/GenBank/DDBJ whole genome shotgun (WGS) entry which is preliminary data.</text>
</comment>
<keyword evidence="1" id="KW-0732">Signal</keyword>
<dbReference type="InterPro" id="IPR050214">
    <property type="entry name" value="Cys_Synth/Cystath_Beta-Synth"/>
</dbReference>
<dbReference type="GO" id="GO:0003735">
    <property type="term" value="F:structural constituent of ribosome"/>
    <property type="evidence" value="ECO:0007669"/>
    <property type="project" value="InterPro"/>
</dbReference>
<sequence length="228" mass="24532">MATRGLNIGLVMVLFLGNMAAERSGIGKGVTESIGKTPLVYLNRIVNGCVGRIFLSLIGYSMITDAEEKGLIIPGKVAKGMKGAVQKAEQILAKTPDAYCWIHYETTGPEVWRGTDGKIDAFVSEVGTGGTITGAGKYLKEQNPNIKLYGVEPVESPVLSRGKPGEFKLGGERPPCTALAPSMVSCEALEAARIACNKHMAKYAGKDAFHLRIRVRPFHVSRINKMLP</sequence>
<evidence type="ECO:0000256" key="1">
    <source>
        <dbReference type="SAM" id="SignalP"/>
    </source>
</evidence>
<organism evidence="3 4">
    <name type="scientific">Rubroshorea leprosula</name>
    <dbReference type="NCBI Taxonomy" id="152421"/>
    <lineage>
        <taxon>Eukaryota</taxon>
        <taxon>Viridiplantae</taxon>
        <taxon>Streptophyta</taxon>
        <taxon>Embryophyta</taxon>
        <taxon>Tracheophyta</taxon>
        <taxon>Spermatophyta</taxon>
        <taxon>Magnoliopsida</taxon>
        <taxon>eudicotyledons</taxon>
        <taxon>Gunneridae</taxon>
        <taxon>Pentapetalae</taxon>
        <taxon>rosids</taxon>
        <taxon>malvids</taxon>
        <taxon>Malvales</taxon>
        <taxon>Dipterocarpaceae</taxon>
        <taxon>Rubroshorea</taxon>
    </lineage>
</organism>
<keyword evidence="4" id="KW-1185">Reference proteome</keyword>
<dbReference type="InterPro" id="IPR036920">
    <property type="entry name" value="Ribosomal_uL16_sf"/>
</dbReference>
<dbReference type="CDD" id="cd01433">
    <property type="entry name" value="Ribosomal_L16_L10e"/>
    <property type="match status" value="1"/>
</dbReference>
<dbReference type="SUPFAM" id="SSF53686">
    <property type="entry name" value="Tryptophan synthase beta subunit-like PLP-dependent enzymes"/>
    <property type="match status" value="1"/>
</dbReference>
<dbReference type="SUPFAM" id="SSF54686">
    <property type="entry name" value="Ribosomal protein L16p/L10e"/>
    <property type="match status" value="1"/>
</dbReference>
<dbReference type="InterPro" id="IPR016180">
    <property type="entry name" value="Ribosomal_uL16_dom"/>
</dbReference>
<dbReference type="PANTHER" id="PTHR10314">
    <property type="entry name" value="CYSTATHIONINE BETA-SYNTHASE"/>
    <property type="match status" value="1"/>
</dbReference>
<dbReference type="Gene3D" id="3.40.50.1100">
    <property type="match status" value="2"/>
</dbReference>
<name>A0AAV5K1P7_9ROSI</name>
<protein>
    <recommendedName>
        <fullName evidence="2">Tryptophan synthase beta chain-like PALP domain-containing protein</fullName>
    </recommendedName>
</protein>
<evidence type="ECO:0000313" key="4">
    <source>
        <dbReference type="Proteomes" id="UP001054252"/>
    </source>
</evidence>
<gene>
    <name evidence="3" type="ORF">SLEP1_g28238</name>
</gene>
<dbReference type="InterPro" id="IPR036052">
    <property type="entry name" value="TrpB-like_PALP_sf"/>
</dbReference>